<dbReference type="SUPFAM" id="SSF48179">
    <property type="entry name" value="6-phosphogluconate dehydrogenase C-terminal domain-like"/>
    <property type="match status" value="1"/>
</dbReference>
<feature type="binding site" evidence="8">
    <location>
        <begin position="36"/>
        <end position="38"/>
    </location>
    <ligand>
        <name>NADP(+)</name>
        <dbReference type="ChEBI" id="CHEBI:58349"/>
    </ligand>
</feature>
<keyword evidence="3 5" id="KW-0560">Oxidoreductase</keyword>
<evidence type="ECO:0000256" key="4">
    <source>
        <dbReference type="ARBA" id="ARBA00023064"/>
    </source>
</evidence>
<organism evidence="11 12">
    <name type="scientific">Phytoactinopolyspora halotolerans</name>
    <dbReference type="NCBI Taxonomy" id="1981512"/>
    <lineage>
        <taxon>Bacteria</taxon>
        <taxon>Bacillati</taxon>
        <taxon>Actinomycetota</taxon>
        <taxon>Actinomycetes</taxon>
        <taxon>Jiangellales</taxon>
        <taxon>Jiangellaceae</taxon>
        <taxon>Phytoactinopolyspora</taxon>
    </lineage>
</organism>
<feature type="domain" description="6-phosphogluconate dehydrogenase C-terminal" evidence="10">
    <location>
        <begin position="182"/>
        <end position="472"/>
    </location>
</feature>
<feature type="binding site" evidence="8">
    <location>
        <begin position="78"/>
        <end position="80"/>
    </location>
    <ligand>
        <name>NADP(+)</name>
        <dbReference type="ChEBI" id="CHEBI:58349"/>
    </ligand>
</feature>
<dbReference type="Gene3D" id="1.10.1040.10">
    <property type="entry name" value="N-(1-d-carboxylethyl)-l-norvaline Dehydrogenase, domain 2"/>
    <property type="match status" value="1"/>
</dbReference>
<evidence type="ECO:0000256" key="3">
    <source>
        <dbReference type="ARBA" id="ARBA00023002"/>
    </source>
</evidence>
<evidence type="ECO:0000256" key="8">
    <source>
        <dbReference type="PIRSR" id="PIRSR000109-3"/>
    </source>
</evidence>
<keyword evidence="12" id="KW-1185">Reference proteome</keyword>
<feature type="active site" description="Proton acceptor" evidence="6">
    <location>
        <position position="186"/>
    </location>
</feature>
<keyword evidence="5 9" id="KW-0521">NADP</keyword>
<dbReference type="NCBIfam" id="TIGR00873">
    <property type="entry name" value="gnd"/>
    <property type="match status" value="1"/>
</dbReference>
<dbReference type="PANTHER" id="PTHR11811">
    <property type="entry name" value="6-PHOSPHOGLUCONATE DEHYDROGENASE"/>
    <property type="match status" value="1"/>
</dbReference>
<dbReference type="FunFam" id="3.40.50.720:FF:000007">
    <property type="entry name" value="6-phosphogluconate dehydrogenase, decarboxylating"/>
    <property type="match status" value="1"/>
</dbReference>
<protein>
    <recommendedName>
        <fullName evidence="5 9">6-phosphogluconate dehydrogenase, decarboxylating</fullName>
        <ecNumber evidence="5 9">1.1.1.44</ecNumber>
    </recommendedName>
</protein>
<dbReference type="Gene3D" id="1.20.5.320">
    <property type="entry name" value="6-Phosphogluconate Dehydrogenase, domain 3"/>
    <property type="match status" value="1"/>
</dbReference>
<dbReference type="InterPro" id="IPR006183">
    <property type="entry name" value="Pgluconate_DH"/>
</dbReference>
<dbReference type="Gene3D" id="3.40.50.720">
    <property type="entry name" value="NAD(P)-binding Rossmann-like Domain"/>
    <property type="match status" value="1"/>
</dbReference>
<evidence type="ECO:0000256" key="1">
    <source>
        <dbReference type="ARBA" id="ARBA00008419"/>
    </source>
</evidence>
<dbReference type="InterPro" id="IPR006113">
    <property type="entry name" value="6PGDH_Gnd/GntZ"/>
</dbReference>
<dbReference type="Pfam" id="PF00393">
    <property type="entry name" value="6PGD"/>
    <property type="match status" value="1"/>
</dbReference>
<comment type="pathway">
    <text evidence="5 9">Carbohydrate degradation; pentose phosphate pathway; D-ribulose 5-phosphate from D-glucose 6-phosphate (oxidative stage): step 3/3.</text>
</comment>
<dbReference type="SUPFAM" id="SSF51735">
    <property type="entry name" value="NAD(P)-binding Rossmann-fold domains"/>
    <property type="match status" value="1"/>
</dbReference>
<dbReference type="UniPathway" id="UPA00115">
    <property type="reaction ID" value="UER00410"/>
</dbReference>
<sequence>MAEDRLADVAVTGLGTMGRNLARNFARNGFRVGVHNRSRERTDALMAEFGQEGDFVPATGLDELVQALERPRRVVIMVPAGGPTDAVIDELIPLLDSGDIIIDGGNAHYRDTRRREADLREKGLHFVGMGVSGGEEGALLGPSIMPGGTAEAYAALQPLLEKIAAEVDGTPCCTHVGPDGAGHFVKMLHNGIEYADMQLIAESYDLMRNGLGMEPAEIAEVFTAWNDGDLESFLVEITAEVLAHTDGDTGKPFVDVVLDQAGQKGTGRWTVIAALELGIPVSGMAEAVFARGLSSDVGRREAAQGVLTGPSTPATVEDRQRFLDDIRDALYASKLVAYAQGFDTIRTASEDFGWDIDLGAMATIWRGGCIIRARFLDRIREAYDRNRDLPSLLVDDYFSQAVSNGQDGWRRVVATAAQLGVPVPGFSSALSYYDGLRAPRLPAALIQGQRDLFGAHTYQRIDRPGTFHVDWSGDRSEEER</sequence>
<feature type="binding site" evidence="7">
    <location>
        <position position="450"/>
    </location>
    <ligand>
        <name>substrate</name>
        <note>ligand shared between dimeric partners</note>
    </ligand>
</feature>
<evidence type="ECO:0000256" key="2">
    <source>
        <dbReference type="ARBA" id="ARBA00011738"/>
    </source>
</evidence>
<feature type="binding site" description="in other chain" evidence="7">
    <location>
        <position position="194"/>
    </location>
    <ligand>
        <name>substrate</name>
        <note>ligand shared between dimeric partners</note>
    </ligand>
</feature>
<evidence type="ECO:0000256" key="7">
    <source>
        <dbReference type="PIRSR" id="PIRSR000109-2"/>
    </source>
</evidence>
<dbReference type="EC" id="1.1.1.44" evidence="5 9"/>
<dbReference type="NCBIfam" id="NF006765">
    <property type="entry name" value="PRK09287.1"/>
    <property type="match status" value="1"/>
</dbReference>
<feature type="binding site" description="in other chain" evidence="7">
    <location>
        <position position="106"/>
    </location>
    <ligand>
        <name>substrate</name>
        <note>ligand shared between dimeric partners</note>
    </ligand>
</feature>
<feature type="binding site" description="in other chain" evidence="7">
    <location>
        <begin position="189"/>
        <end position="190"/>
    </location>
    <ligand>
        <name>substrate</name>
        <note>ligand shared between dimeric partners</note>
    </ligand>
</feature>
<feature type="binding site" description="in other chain" evidence="7">
    <location>
        <position position="291"/>
    </location>
    <ligand>
        <name>substrate</name>
        <note>ligand shared between dimeric partners</note>
    </ligand>
</feature>
<gene>
    <name evidence="11" type="primary">gndA</name>
    <name evidence="11" type="ORF">G1H10_04125</name>
</gene>
<feature type="binding site" description="in other chain" evidence="7">
    <location>
        <begin position="132"/>
        <end position="134"/>
    </location>
    <ligand>
        <name>substrate</name>
        <note>ligand shared between dimeric partners</note>
    </ligand>
</feature>
<feature type="binding site" description="in other chain" evidence="7">
    <location>
        <position position="264"/>
    </location>
    <ligand>
        <name>substrate</name>
        <note>ligand shared between dimeric partners</note>
    </ligand>
</feature>
<comment type="function">
    <text evidence="5">Catalyzes the oxidative decarboxylation of 6-phosphogluconate to ribulose 5-phosphate and CO(2), with concomitant reduction of NADP to NADPH.</text>
</comment>
<feature type="binding site" evidence="7">
    <location>
        <position position="456"/>
    </location>
    <ligand>
        <name>substrate</name>
        <note>ligand shared between dimeric partners</note>
    </ligand>
</feature>
<dbReference type="InterPro" id="IPR008927">
    <property type="entry name" value="6-PGluconate_DH-like_C_sf"/>
</dbReference>
<dbReference type="GO" id="GO:0004616">
    <property type="term" value="F:phosphogluconate dehydrogenase (decarboxylating) activity"/>
    <property type="evidence" value="ECO:0007669"/>
    <property type="project" value="UniProtKB-EC"/>
</dbReference>
<proteinExistence type="inferred from homology"/>
<dbReference type="InterPro" id="IPR006114">
    <property type="entry name" value="6PGDH_C"/>
</dbReference>
<dbReference type="PIRSF" id="PIRSF000109">
    <property type="entry name" value="6PGD"/>
    <property type="match status" value="1"/>
</dbReference>
<dbReference type="Pfam" id="PF03446">
    <property type="entry name" value="NAD_binding_2"/>
    <property type="match status" value="1"/>
</dbReference>
<comment type="caution">
    <text evidence="11">The sequence shown here is derived from an EMBL/GenBank/DDBJ whole genome shotgun (WGS) entry which is preliminary data.</text>
</comment>
<evidence type="ECO:0000259" key="10">
    <source>
        <dbReference type="SMART" id="SM01350"/>
    </source>
</evidence>
<accession>A0A6L9S4B6</accession>
<evidence type="ECO:0000313" key="12">
    <source>
        <dbReference type="Proteomes" id="UP000475214"/>
    </source>
</evidence>
<evidence type="ECO:0000313" key="11">
    <source>
        <dbReference type="EMBL" id="NED99347.1"/>
    </source>
</evidence>
<dbReference type="Proteomes" id="UP000475214">
    <property type="component" value="Unassembled WGS sequence"/>
</dbReference>
<dbReference type="RefSeq" id="WP_163733012.1">
    <property type="nucleotide sequence ID" value="NZ_JAAGOA010000002.1"/>
</dbReference>
<evidence type="ECO:0000256" key="5">
    <source>
        <dbReference type="PIRNR" id="PIRNR000109"/>
    </source>
</evidence>
<feature type="binding site" evidence="8">
    <location>
        <position position="106"/>
    </location>
    <ligand>
        <name>NADP(+)</name>
        <dbReference type="ChEBI" id="CHEBI:58349"/>
    </ligand>
</feature>
<keyword evidence="4 9" id="KW-0311">Gluconate utilization</keyword>
<dbReference type="GO" id="GO:0019521">
    <property type="term" value="P:D-gluconate metabolic process"/>
    <property type="evidence" value="ECO:0007669"/>
    <property type="project" value="UniProtKB-KW"/>
</dbReference>
<dbReference type="PRINTS" id="PR00076">
    <property type="entry name" value="6PGDHDRGNASE"/>
</dbReference>
<feature type="active site" description="Proton donor" evidence="6">
    <location>
        <position position="193"/>
    </location>
</feature>
<feature type="binding site" evidence="8">
    <location>
        <begin position="13"/>
        <end position="18"/>
    </location>
    <ligand>
        <name>NADP(+)</name>
        <dbReference type="ChEBI" id="CHEBI:58349"/>
    </ligand>
</feature>
<dbReference type="SMART" id="SM01350">
    <property type="entry name" value="6PGD"/>
    <property type="match status" value="1"/>
</dbReference>
<dbReference type="EMBL" id="JAAGOA010000002">
    <property type="protein sequence ID" value="NED99347.1"/>
    <property type="molecule type" value="Genomic_DNA"/>
</dbReference>
<keyword evidence="5 9" id="KW-0570">Pentose shunt</keyword>
<dbReference type="InterPro" id="IPR006184">
    <property type="entry name" value="6PGdom_BS"/>
</dbReference>
<evidence type="ECO:0000256" key="9">
    <source>
        <dbReference type="RuleBase" id="RU000485"/>
    </source>
</evidence>
<dbReference type="InterPro" id="IPR006115">
    <property type="entry name" value="6PGDH_NADP-bd"/>
</dbReference>
<reference evidence="11 12" key="1">
    <citation type="submission" date="2020-02" db="EMBL/GenBank/DDBJ databases">
        <authorList>
            <person name="Li X.-J."/>
            <person name="Han X.-M."/>
        </authorList>
    </citation>
    <scope>NUCLEOTIDE SEQUENCE [LARGE SCALE GENOMIC DNA]</scope>
    <source>
        <strain evidence="11 12">CCTCC AB 2017055</strain>
    </source>
</reference>
<dbReference type="InterPro" id="IPR013328">
    <property type="entry name" value="6PGD_dom2"/>
</dbReference>
<dbReference type="FunFam" id="1.10.1040.10:FF:000002">
    <property type="entry name" value="6-phosphogluconate dehydrogenase, decarboxylating"/>
    <property type="match status" value="1"/>
</dbReference>
<dbReference type="InterPro" id="IPR036291">
    <property type="entry name" value="NAD(P)-bd_dom_sf"/>
</dbReference>
<comment type="catalytic activity">
    <reaction evidence="5 9">
        <text>6-phospho-D-gluconate + NADP(+) = D-ribulose 5-phosphate + CO2 + NADPH</text>
        <dbReference type="Rhea" id="RHEA:10116"/>
        <dbReference type="ChEBI" id="CHEBI:16526"/>
        <dbReference type="ChEBI" id="CHEBI:57783"/>
        <dbReference type="ChEBI" id="CHEBI:58121"/>
        <dbReference type="ChEBI" id="CHEBI:58349"/>
        <dbReference type="ChEBI" id="CHEBI:58759"/>
        <dbReference type="EC" id="1.1.1.44"/>
    </reaction>
</comment>
<dbReference type="GO" id="GO:0050661">
    <property type="term" value="F:NADP binding"/>
    <property type="evidence" value="ECO:0007669"/>
    <property type="project" value="InterPro"/>
</dbReference>
<dbReference type="PROSITE" id="PS00461">
    <property type="entry name" value="6PGD"/>
    <property type="match status" value="1"/>
</dbReference>
<comment type="subunit">
    <text evidence="2 5">Homodimer.</text>
</comment>
<dbReference type="GO" id="GO:0006098">
    <property type="term" value="P:pentose-phosphate shunt"/>
    <property type="evidence" value="ECO:0007669"/>
    <property type="project" value="UniProtKB-UniPathway"/>
</dbReference>
<dbReference type="AlphaFoldDB" id="A0A6L9S4B6"/>
<name>A0A6L9S4B6_9ACTN</name>
<evidence type="ECO:0000256" key="6">
    <source>
        <dbReference type="PIRSR" id="PIRSR000109-1"/>
    </source>
</evidence>
<comment type="similarity">
    <text evidence="1 5 9">Belongs to the 6-phosphogluconate dehydrogenase family.</text>
</comment>